<dbReference type="Proteomes" id="UP000831304">
    <property type="component" value="Chromosome"/>
</dbReference>
<dbReference type="PROSITE" id="PS51318">
    <property type="entry name" value="TAT"/>
    <property type="match status" value="1"/>
</dbReference>
<sequence length="427" mass="43786">MITRTSPPPRRRGLRLAGAAAAPVLLLALTACASPGGQAPAAQPETETEPAARELAAPRLVASYDGGLLVLEGDTLEVAAELELPGFLRVNPAGDGRHVLVSTDAGFRVLDTGLEAEQHGDHAHYYGETPQLTELVFEADHPGHVTTNDGVTALFADGTGEVQLFEASGLADAVAAGGLETLELRTHESAAAHHGVAVALPGGAVLATLGTEETRTGVAVVDASGAELARDERCPGVHGETVAAGGAIVVGCQDGALVFRDGAFTKVASPDTYGRIGTQAGSPESAVVLGDYKADAEAELERPTRVSLVDTEAGALRLVELGTSYTFRSLARGPHGEALVLGTDGAIHVIDPAAGAVTATIPVLHEWTEPLDWQQARPALRVDGHRAYVTDPAASTVHLVDLDAGEVVESVKLPAAPIELSTVAAAH</sequence>
<dbReference type="InterPro" id="IPR006311">
    <property type="entry name" value="TAT_signal"/>
</dbReference>
<dbReference type="InterPro" id="IPR047697">
    <property type="entry name" value="AztD-like"/>
</dbReference>
<dbReference type="NCBIfam" id="NF038015">
    <property type="entry name" value="AztD"/>
    <property type="match status" value="1"/>
</dbReference>
<evidence type="ECO:0000313" key="3">
    <source>
        <dbReference type="Proteomes" id="UP000831304"/>
    </source>
</evidence>
<feature type="signal peptide" evidence="1">
    <location>
        <begin position="1"/>
        <end position="33"/>
    </location>
</feature>
<accession>A0ABY4ASK0</accession>
<dbReference type="PROSITE" id="PS51257">
    <property type="entry name" value="PROKAR_LIPOPROTEIN"/>
    <property type="match status" value="1"/>
</dbReference>
<dbReference type="InterPro" id="IPR011044">
    <property type="entry name" value="Quino_amine_DH_bsu"/>
</dbReference>
<proteinExistence type="predicted"/>
<dbReference type="RefSeq" id="WP_243568992.1">
    <property type="nucleotide sequence ID" value="NZ_BAAARD010000006.1"/>
</dbReference>
<dbReference type="Gene3D" id="2.130.10.10">
    <property type="entry name" value="YVTN repeat-like/Quinoprotein amine dehydrogenase"/>
    <property type="match status" value="1"/>
</dbReference>
<keyword evidence="3" id="KW-1185">Reference proteome</keyword>
<reference evidence="2 3" key="1">
    <citation type="submission" date="2022-03" db="EMBL/GenBank/DDBJ databases">
        <title>Agromyces sp. isolated from the gut of P. brevitarsis seulensis larvae.</title>
        <authorList>
            <person name="Won M."/>
            <person name="Kwon S.-W."/>
        </authorList>
    </citation>
    <scope>NUCLEOTIDE SEQUENCE [LARGE SCALE GENOMIC DNA]</scope>
    <source>
        <strain evidence="2 3">KACC 16215</strain>
    </source>
</reference>
<dbReference type="InterPro" id="IPR015943">
    <property type="entry name" value="WD40/YVTN_repeat-like_dom_sf"/>
</dbReference>
<keyword evidence="1" id="KW-0732">Signal</keyword>
<protein>
    <recommendedName>
        <fullName evidence="4">Secreted protein</fullName>
    </recommendedName>
</protein>
<dbReference type="EMBL" id="CP094533">
    <property type="protein sequence ID" value="UOE26156.1"/>
    <property type="molecule type" value="Genomic_DNA"/>
</dbReference>
<gene>
    <name evidence="2" type="ORF">MTP13_17920</name>
</gene>
<evidence type="ECO:0008006" key="4">
    <source>
        <dbReference type="Google" id="ProtNLM"/>
    </source>
</evidence>
<evidence type="ECO:0000313" key="2">
    <source>
        <dbReference type="EMBL" id="UOE26156.1"/>
    </source>
</evidence>
<feature type="chain" id="PRO_5045621556" description="Secreted protein" evidence="1">
    <location>
        <begin position="34"/>
        <end position="427"/>
    </location>
</feature>
<organism evidence="2 3">
    <name type="scientific">Agromyces soli</name>
    <dbReference type="NCBI Taxonomy" id="659012"/>
    <lineage>
        <taxon>Bacteria</taxon>
        <taxon>Bacillati</taxon>
        <taxon>Actinomycetota</taxon>
        <taxon>Actinomycetes</taxon>
        <taxon>Micrococcales</taxon>
        <taxon>Microbacteriaceae</taxon>
        <taxon>Agromyces</taxon>
    </lineage>
</organism>
<dbReference type="SUPFAM" id="SSF50969">
    <property type="entry name" value="YVTN repeat-like/Quinoprotein amine dehydrogenase"/>
    <property type="match status" value="1"/>
</dbReference>
<name>A0ABY4ASK0_9MICO</name>
<evidence type="ECO:0000256" key="1">
    <source>
        <dbReference type="SAM" id="SignalP"/>
    </source>
</evidence>